<dbReference type="EMBL" id="JAQFWP010000050">
    <property type="protein sequence ID" value="MDA2807277.1"/>
    <property type="molecule type" value="Genomic_DNA"/>
</dbReference>
<dbReference type="SUPFAM" id="SSF51261">
    <property type="entry name" value="Duplicated hybrid motif"/>
    <property type="match status" value="1"/>
</dbReference>
<sequence length="234" mass="23995">MLNLVSLHRSAIENDDHGAGMVEITFLIAVAGVVVVAISTSPLASIMNDGIRESVCRVEGPECAGETWVEAERPEEPEEYVGVAGGGVVFDWNGEVSPDGWALPAAGPVTSMPGSRSAPTVGASSDHAGVDIAPPCGAPIWSVREGTVISAGPATGFGNWIRVQHPDGLVSVYGHMFSDGVLANVGDRVEAGQQIGAIGNAGFSTGCHLHLEIHGGGQKLNPVYVLAEGEVPLA</sequence>
<feature type="domain" description="M23ase beta-sheet core" evidence="2">
    <location>
        <begin position="126"/>
        <end position="222"/>
    </location>
</feature>
<dbReference type="InterPro" id="IPR016047">
    <property type="entry name" value="M23ase_b-sheet_dom"/>
</dbReference>
<organism evidence="3 4">
    <name type="scientific">Nocardiopsis suaedae</name>
    <dbReference type="NCBI Taxonomy" id="3018444"/>
    <lineage>
        <taxon>Bacteria</taxon>
        <taxon>Bacillati</taxon>
        <taxon>Actinomycetota</taxon>
        <taxon>Actinomycetes</taxon>
        <taxon>Streptosporangiales</taxon>
        <taxon>Nocardiopsidaceae</taxon>
        <taxon>Nocardiopsis</taxon>
    </lineage>
</organism>
<evidence type="ECO:0000256" key="1">
    <source>
        <dbReference type="SAM" id="Phobius"/>
    </source>
</evidence>
<feature type="transmembrane region" description="Helical" evidence="1">
    <location>
        <begin position="24"/>
        <end position="44"/>
    </location>
</feature>
<dbReference type="InterPro" id="IPR050570">
    <property type="entry name" value="Cell_wall_metabolism_enzyme"/>
</dbReference>
<proteinExistence type="predicted"/>
<evidence type="ECO:0000259" key="2">
    <source>
        <dbReference type="Pfam" id="PF01551"/>
    </source>
</evidence>
<dbReference type="CDD" id="cd12797">
    <property type="entry name" value="M23_peptidase"/>
    <property type="match status" value="1"/>
</dbReference>
<dbReference type="RefSeq" id="WP_270679906.1">
    <property type="nucleotide sequence ID" value="NZ_JAQFWP010000050.1"/>
</dbReference>
<dbReference type="PANTHER" id="PTHR21666:SF270">
    <property type="entry name" value="MUREIN HYDROLASE ACTIVATOR ENVC"/>
    <property type="match status" value="1"/>
</dbReference>
<keyword evidence="1" id="KW-0472">Membrane</keyword>
<name>A0ABT4TRH8_9ACTN</name>
<gene>
    <name evidence="3" type="ORF">O4U47_22415</name>
</gene>
<keyword evidence="4" id="KW-1185">Reference proteome</keyword>
<protein>
    <submittedName>
        <fullName evidence="3">M23 family metallopeptidase</fullName>
    </submittedName>
</protein>
<dbReference type="Pfam" id="PF01551">
    <property type="entry name" value="Peptidase_M23"/>
    <property type="match status" value="1"/>
</dbReference>
<evidence type="ECO:0000313" key="4">
    <source>
        <dbReference type="Proteomes" id="UP001165685"/>
    </source>
</evidence>
<keyword evidence="1" id="KW-1133">Transmembrane helix</keyword>
<reference evidence="3" key="1">
    <citation type="submission" date="2023-01" db="EMBL/GenBank/DDBJ databases">
        <title>Draft genome sequence of Nocardiopsis sp. LSu2-4 isolated from halophytes.</title>
        <authorList>
            <person name="Duangmal K."/>
            <person name="Chantavorakit T."/>
        </authorList>
    </citation>
    <scope>NUCLEOTIDE SEQUENCE</scope>
    <source>
        <strain evidence="3">LSu2-4</strain>
    </source>
</reference>
<evidence type="ECO:0000313" key="3">
    <source>
        <dbReference type="EMBL" id="MDA2807277.1"/>
    </source>
</evidence>
<comment type="caution">
    <text evidence="3">The sequence shown here is derived from an EMBL/GenBank/DDBJ whole genome shotgun (WGS) entry which is preliminary data.</text>
</comment>
<dbReference type="PANTHER" id="PTHR21666">
    <property type="entry name" value="PEPTIDASE-RELATED"/>
    <property type="match status" value="1"/>
</dbReference>
<dbReference type="Proteomes" id="UP001165685">
    <property type="component" value="Unassembled WGS sequence"/>
</dbReference>
<keyword evidence="1" id="KW-0812">Transmembrane</keyword>
<dbReference type="Gene3D" id="2.70.70.10">
    <property type="entry name" value="Glucose Permease (Domain IIA)"/>
    <property type="match status" value="1"/>
</dbReference>
<dbReference type="InterPro" id="IPR011055">
    <property type="entry name" value="Dup_hybrid_motif"/>
</dbReference>
<accession>A0ABT4TRH8</accession>